<evidence type="ECO:0000256" key="1">
    <source>
        <dbReference type="SAM" id="Phobius"/>
    </source>
</evidence>
<keyword evidence="1" id="KW-0472">Membrane</keyword>
<proteinExistence type="predicted"/>
<keyword evidence="2" id="KW-0808">Transferase</keyword>
<feature type="transmembrane region" description="Helical" evidence="1">
    <location>
        <begin position="36"/>
        <end position="54"/>
    </location>
</feature>
<gene>
    <name evidence="2" type="ORF">AABB81_13360</name>
</gene>
<accession>A0ABU9L375</accession>
<keyword evidence="3" id="KW-1185">Reference proteome</keyword>
<dbReference type="RefSeq" id="WP_342161056.1">
    <property type="nucleotide sequence ID" value="NZ_JBCDNA010000003.1"/>
</dbReference>
<evidence type="ECO:0000313" key="2">
    <source>
        <dbReference type="EMBL" id="MEL4456892.1"/>
    </source>
</evidence>
<comment type="caution">
    <text evidence="2">The sequence shown here is derived from an EMBL/GenBank/DDBJ whole genome shotgun (WGS) entry which is preliminary data.</text>
</comment>
<keyword evidence="2" id="KW-0328">Glycosyltransferase</keyword>
<dbReference type="InterPro" id="IPR045922">
    <property type="entry name" value="DUF6341"/>
</dbReference>
<dbReference type="GO" id="GO:0016757">
    <property type="term" value="F:glycosyltransferase activity"/>
    <property type="evidence" value="ECO:0007669"/>
    <property type="project" value="UniProtKB-KW"/>
</dbReference>
<keyword evidence="1" id="KW-0812">Transmembrane</keyword>
<sequence>MISNNFFRALAEFFTEILFAPYEAIRSIDNWWATNFFNAILFFATAGLFIYWLGQLQKFRKTNTE</sequence>
<protein>
    <submittedName>
        <fullName evidence="2">Uracil phosphoribosyltransferase</fullName>
    </submittedName>
</protein>
<dbReference type="Proteomes" id="UP001474120">
    <property type="component" value="Unassembled WGS sequence"/>
</dbReference>
<organism evidence="2 3">
    <name type="scientific">Lutimonas vermicola</name>
    <dbReference type="NCBI Taxonomy" id="414288"/>
    <lineage>
        <taxon>Bacteria</taxon>
        <taxon>Pseudomonadati</taxon>
        <taxon>Bacteroidota</taxon>
        <taxon>Flavobacteriia</taxon>
        <taxon>Flavobacteriales</taxon>
        <taxon>Flavobacteriaceae</taxon>
        <taxon>Lutimonas</taxon>
    </lineage>
</organism>
<dbReference type="EMBL" id="JBCDNA010000003">
    <property type="protein sequence ID" value="MEL4456892.1"/>
    <property type="molecule type" value="Genomic_DNA"/>
</dbReference>
<keyword evidence="1" id="KW-1133">Transmembrane helix</keyword>
<dbReference type="Pfam" id="PF19868">
    <property type="entry name" value="DUF6341"/>
    <property type="match status" value="1"/>
</dbReference>
<reference evidence="2 3" key="1">
    <citation type="submission" date="2024-04" db="EMBL/GenBank/DDBJ databases">
        <title>whole genome sequencing of Lutimonas vermicola strain IMCC1616.</title>
        <authorList>
            <person name="Bae S.S."/>
        </authorList>
    </citation>
    <scope>NUCLEOTIDE SEQUENCE [LARGE SCALE GENOMIC DNA]</scope>
    <source>
        <strain evidence="2 3">IMCC1616</strain>
    </source>
</reference>
<name>A0ABU9L375_9FLAO</name>
<evidence type="ECO:0000313" key="3">
    <source>
        <dbReference type="Proteomes" id="UP001474120"/>
    </source>
</evidence>